<name>A0A8H4ZUT3_9HYPO</name>
<proteinExistence type="predicted"/>
<dbReference type="Proteomes" id="UP000573603">
    <property type="component" value="Unassembled WGS sequence"/>
</dbReference>
<feature type="region of interest" description="Disordered" evidence="1">
    <location>
        <begin position="1"/>
        <end position="51"/>
    </location>
</feature>
<feature type="compositionally biased region" description="Polar residues" evidence="1">
    <location>
        <begin position="19"/>
        <end position="29"/>
    </location>
</feature>
<organism evidence="2 3">
    <name type="scientific">Fusarium anthophilum</name>
    <dbReference type="NCBI Taxonomy" id="48485"/>
    <lineage>
        <taxon>Eukaryota</taxon>
        <taxon>Fungi</taxon>
        <taxon>Dikarya</taxon>
        <taxon>Ascomycota</taxon>
        <taxon>Pezizomycotina</taxon>
        <taxon>Sordariomycetes</taxon>
        <taxon>Hypocreomycetidae</taxon>
        <taxon>Hypocreales</taxon>
        <taxon>Nectriaceae</taxon>
        <taxon>Fusarium</taxon>
        <taxon>Fusarium fujikuroi species complex</taxon>
    </lineage>
</organism>
<evidence type="ECO:0000256" key="1">
    <source>
        <dbReference type="SAM" id="MobiDB-lite"/>
    </source>
</evidence>
<dbReference type="EMBL" id="JABEVY010000045">
    <property type="protein sequence ID" value="KAF5253169.1"/>
    <property type="molecule type" value="Genomic_DNA"/>
</dbReference>
<sequence>MPRFFPCLNPFKPHRHGENNPTHSPFNPTQRDKSELPPPYPSPTTQLSAQGHTQSCKVFRAWEEVGEASTNYTYILWVLPKSCLGLTAYKAQIRCLEHWFNLQAIHGSEVNVRCILYYLPSDSQDAKLGVYLDMMYAKDLDMIYKSWGKRDCSPIAASRQRYSLTTIDEEIGEIISFSQKTPDADMNKVKSELLPFLVAAVAKSQEGWSLKEFLKRKDEILDEGSLLTFPKSVALAAQFKLQSVSAFQASGAGTSQALYTVNFLPDTVANATYDVIRRFFTPADMALKHKLKTGDKKRRSDSYCLKLVSFGAGDAAEGGALWQEWDDACHGDEDRTDHTFINAQRLLSEGPGITLGRRIILAAAMSHLDCTSGKKRTDAGLYGDGTSLDLADWENCLACQNYGAIRSSSGKPRK</sequence>
<comment type="caution">
    <text evidence="2">The sequence shown here is derived from an EMBL/GenBank/DDBJ whole genome shotgun (WGS) entry which is preliminary data.</text>
</comment>
<evidence type="ECO:0000313" key="3">
    <source>
        <dbReference type="Proteomes" id="UP000573603"/>
    </source>
</evidence>
<accession>A0A8H4ZUT3</accession>
<gene>
    <name evidence="2" type="ORF">FANTH_1923</name>
</gene>
<protein>
    <submittedName>
        <fullName evidence="2">Uncharacterized protein</fullName>
    </submittedName>
</protein>
<evidence type="ECO:0000313" key="2">
    <source>
        <dbReference type="EMBL" id="KAF5253169.1"/>
    </source>
</evidence>
<dbReference type="AlphaFoldDB" id="A0A8H4ZUT3"/>
<reference evidence="2 3" key="1">
    <citation type="journal article" date="2020" name="BMC Genomics">
        <title>Correction to: Identification and distribution of gene clusters required for synthesis of sphingolipid metabolism inhibitors in diverse species of the filamentous fungus Fusarium.</title>
        <authorList>
            <person name="Kim H.S."/>
            <person name="Lohmar J.M."/>
            <person name="Busman M."/>
            <person name="Brown D.W."/>
            <person name="Naumann T.A."/>
            <person name="Divon H.H."/>
            <person name="Lysoe E."/>
            <person name="Uhlig S."/>
            <person name="Proctor R.H."/>
        </authorList>
    </citation>
    <scope>NUCLEOTIDE SEQUENCE [LARGE SCALE GENOMIC DNA]</scope>
    <source>
        <strain evidence="2 3">NRRL 25214</strain>
    </source>
</reference>
<keyword evidence="3" id="KW-1185">Reference proteome</keyword>